<keyword evidence="1" id="KW-1133">Transmembrane helix</keyword>
<evidence type="ECO:0000313" key="3">
    <source>
        <dbReference type="Proteomes" id="UP000540506"/>
    </source>
</evidence>
<keyword evidence="1" id="KW-0472">Membrane</keyword>
<evidence type="ECO:0000313" key="2">
    <source>
        <dbReference type="EMBL" id="MBB4923845.1"/>
    </source>
</evidence>
<keyword evidence="3" id="KW-1185">Reference proteome</keyword>
<name>A0A7W7R1U0_KITKI</name>
<feature type="transmembrane region" description="Helical" evidence="1">
    <location>
        <begin position="7"/>
        <end position="26"/>
    </location>
</feature>
<dbReference type="Proteomes" id="UP000540506">
    <property type="component" value="Unassembled WGS sequence"/>
</dbReference>
<feature type="transmembrane region" description="Helical" evidence="1">
    <location>
        <begin position="32"/>
        <end position="49"/>
    </location>
</feature>
<keyword evidence="1" id="KW-0812">Transmembrane</keyword>
<proteinExistence type="predicted"/>
<organism evidence="2 3">
    <name type="scientific">Kitasatospora kifunensis</name>
    <name type="common">Streptomyces kifunensis</name>
    <dbReference type="NCBI Taxonomy" id="58351"/>
    <lineage>
        <taxon>Bacteria</taxon>
        <taxon>Bacillati</taxon>
        <taxon>Actinomycetota</taxon>
        <taxon>Actinomycetes</taxon>
        <taxon>Kitasatosporales</taxon>
        <taxon>Streptomycetaceae</taxon>
        <taxon>Kitasatospora</taxon>
    </lineage>
</organism>
<protein>
    <submittedName>
        <fullName evidence="2">Uncharacterized protein</fullName>
    </submittedName>
</protein>
<gene>
    <name evidence="2" type="ORF">FHR34_002838</name>
</gene>
<evidence type="ECO:0000256" key="1">
    <source>
        <dbReference type="SAM" id="Phobius"/>
    </source>
</evidence>
<comment type="caution">
    <text evidence="2">The sequence shown here is derived from an EMBL/GenBank/DDBJ whole genome shotgun (WGS) entry which is preliminary data.</text>
</comment>
<sequence length="101" mass="11012">MKDTRDLQLWGTVTVVGAALAVVAAYLADGAALVWAVASVEALLVMVHVSRRFRHLAHPAEPVAEPAARPDARPDAAHCERCRRARERADRVVAEHQPGMR</sequence>
<accession>A0A7W7R1U0</accession>
<reference evidence="2 3" key="1">
    <citation type="submission" date="2020-08" db="EMBL/GenBank/DDBJ databases">
        <title>Sequencing the genomes of 1000 actinobacteria strains.</title>
        <authorList>
            <person name="Klenk H.-P."/>
        </authorList>
    </citation>
    <scope>NUCLEOTIDE SEQUENCE [LARGE SCALE GENOMIC DNA]</scope>
    <source>
        <strain evidence="2 3">DSM 41654</strain>
    </source>
</reference>
<dbReference type="RefSeq" id="WP_184935884.1">
    <property type="nucleotide sequence ID" value="NZ_JACHJV010000001.1"/>
</dbReference>
<dbReference type="AlphaFoldDB" id="A0A7W7R1U0"/>
<dbReference type="EMBL" id="JACHJV010000001">
    <property type="protein sequence ID" value="MBB4923845.1"/>
    <property type="molecule type" value="Genomic_DNA"/>
</dbReference>